<feature type="region of interest" description="Disordered" evidence="1">
    <location>
        <begin position="1"/>
        <end position="44"/>
    </location>
</feature>
<evidence type="ECO:0000313" key="2">
    <source>
        <dbReference type="EMBL" id="KDN85266.1"/>
    </source>
</evidence>
<gene>
    <name evidence="2" type="ORF">KCH_28470</name>
</gene>
<dbReference type="AlphaFoldDB" id="A0A066Z4K2"/>
<sequence length="44" mass="4020">MPRQAAGEGRGRGAGGVRAGGGAGGAGVVTAAVDRGWGRDGVAA</sequence>
<evidence type="ECO:0000256" key="1">
    <source>
        <dbReference type="SAM" id="MobiDB-lite"/>
    </source>
</evidence>
<dbReference type="HOGENOM" id="CLU_3217437_0_0_11"/>
<dbReference type="Proteomes" id="UP000027178">
    <property type="component" value="Unassembled WGS sequence"/>
</dbReference>
<feature type="compositionally biased region" description="Gly residues" evidence="1">
    <location>
        <begin position="12"/>
        <end position="27"/>
    </location>
</feature>
<evidence type="ECO:0000313" key="3">
    <source>
        <dbReference type="Proteomes" id="UP000027178"/>
    </source>
</evidence>
<reference evidence="2 3" key="1">
    <citation type="submission" date="2014-05" db="EMBL/GenBank/DDBJ databases">
        <title>Draft Genome Sequence of Kitasatospora cheerisanensis KCTC 2395.</title>
        <authorList>
            <person name="Nam D.H."/>
        </authorList>
    </citation>
    <scope>NUCLEOTIDE SEQUENCE [LARGE SCALE GENOMIC DNA]</scope>
    <source>
        <strain evidence="2 3">KCTC 2395</strain>
    </source>
</reference>
<protein>
    <submittedName>
        <fullName evidence="2">Uncharacterized protein</fullName>
    </submittedName>
</protein>
<accession>A0A066Z4K2</accession>
<keyword evidence="3" id="KW-1185">Reference proteome</keyword>
<organism evidence="2 3">
    <name type="scientific">Kitasatospora cheerisanensis KCTC 2395</name>
    <dbReference type="NCBI Taxonomy" id="1348663"/>
    <lineage>
        <taxon>Bacteria</taxon>
        <taxon>Bacillati</taxon>
        <taxon>Actinomycetota</taxon>
        <taxon>Actinomycetes</taxon>
        <taxon>Kitasatosporales</taxon>
        <taxon>Streptomycetaceae</taxon>
        <taxon>Kitasatospora</taxon>
    </lineage>
</organism>
<comment type="caution">
    <text evidence="2">The sequence shown here is derived from an EMBL/GenBank/DDBJ whole genome shotgun (WGS) entry which is preliminary data.</text>
</comment>
<name>A0A066Z4K2_9ACTN</name>
<dbReference type="EMBL" id="JNBY01000085">
    <property type="protein sequence ID" value="KDN85266.1"/>
    <property type="molecule type" value="Genomic_DNA"/>
</dbReference>
<proteinExistence type="predicted"/>